<feature type="region of interest" description="Disordered" evidence="1">
    <location>
        <begin position="173"/>
        <end position="214"/>
    </location>
</feature>
<evidence type="ECO:0000313" key="2">
    <source>
        <dbReference type="EMBL" id="KAH0504506.1"/>
    </source>
</evidence>
<protein>
    <submittedName>
        <fullName evidence="2">Uncharacterized protein</fullName>
    </submittedName>
</protein>
<evidence type="ECO:0000313" key="3">
    <source>
        <dbReference type="Proteomes" id="UP000710432"/>
    </source>
</evidence>
<feature type="compositionally biased region" description="Basic residues" evidence="1">
    <location>
        <begin position="205"/>
        <end position="214"/>
    </location>
</feature>
<dbReference type="AlphaFoldDB" id="A0A8J6G203"/>
<organism evidence="2 3">
    <name type="scientific">Microtus ochrogaster</name>
    <name type="common">Prairie vole</name>
    <dbReference type="NCBI Taxonomy" id="79684"/>
    <lineage>
        <taxon>Eukaryota</taxon>
        <taxon>Metazoa</taxon>
        <taxon>Chordata</taxon>
        <taxon>Craniata</taxon>
        <taxon>Vertebrata</taxon>
        <taxon>Euteleostomi</taxon>
        <taxon>Mammalia</taxon>
        <taxon>Eutheria</taxon>
        <taxon>Euarchontoglires</taxon>
        <taxon>Glires</taxon>
        <taxon>Rodentia</taxon>
        <taxon>Myomorpha</taxon>
        <taxon>Muroidea</taxon>
        <taxon>Cricetidae</taxon>
        <taxon>Arvicolinae</taxon>
        <taxon>Microtus</taxon>
    </lineage>
</organism>
<evidence type="ECO:0000256" key="1">
    <source>
        <dbReference type="SAM" id="MobiDB-lite"/>
    </source>
</evidence>
<gene>
    <name evidence="2" type="ORF">LTLLF_182090</name>
</gene>
<dbReference type="Proteomes" id="UP000710432">
    <property type="component" value="Unassembled WGS sequence"/>
</dbReference>
<name>A0A8J6G203_MICOH</name>
<reference evidence="2" key="1">
    <citation type="submission" date="2020-03" db="EMBL/GenBank/DDBJ databases">
        <title>Studies in the Genomics of Life Span.</title>
        <authorList>
            <person name="Glass D."/>
        </authorList>
    </citation>
    <scope>NUCLEOTIDE SEQUENCE</scope>
    <source>
        <strain evidence="2">LTLLF</strain>
        <tissue evidence="2">Muscle</tissue>
    </source>
</reference>
<proteinExistence type="predicted"/>
<dbReference type="EMBL" id="JAATJU010025000">
    <property type="protein sequence ID" value="KAH0504506.1"/>
    <property type="molecule type" value="Genomic_DNA"/>
</dbReference>
<comment type="caution">
    <text evidence="2">The sequence shown here is derived from an EMBL/GenBank/DDBJ whole genome shotgun (WGS) entry which is preliminary data.</text>
</comment>
<sequence length="214" mass="23438">MYSYICLPPGEGIWPRLQSLTYTYLPAPLLLPPIQTHNFCSRPAGLSAAPREFHCFYGATLASTPPWWFFPRPGAATLGPSFPAAGASAPSLPAPDAEGWGQWPEGGSLQLQLRWGRVERTRGPPLPLPDAVRRELRRVYGTYPRTDVRVTRRGSQFLLQAAPRVGEPEYQVARRVVRRPAGGDDDGDGGDGGDSRAAPEAVQRGRPKKKQGLR</sequence>
<accession>A0A8J6G203</accession>